<dbReference type="RefSeq" id="WP_013942342.1">
    <property type="nucleotide sequence ID" value="NC_015712.1"/>
</dbReference>
<feature type="transmembrane region" description="Helical" evidence="1">
    <location>
        <begin position="132"/>
        <end position="149"/>
    </location>
</feature>
<dbReference type="PANTHER" id="PTHR40448">
    <property type="entry name" value="TWO-COMPONENT SENSOR HISTIDINE KINASE"/>
    <property type="match status" value="1"/>
</dbReference>
<name>F7J0E6_CLOPF</name>
<dbReference type="AlphaFoldDB" id="F7J0E6"/>
<keyword evidence="1" id="KW-0812">Transmembrane</keyword>
<feature type="transmembrane region" description="Helical" evidence="1">
    <location>
        <begin position="194"/>
        <end position="213"/>
    </location>
</feature>
<feature type="transmembrane region" description="Helical" evidence="1">
    <location>
        <begin position="6"/>
        <end position="27"/>
    </location>
</feature>
<dbReference type="SUPFAM" id="SSF55874">
    <property type="entry name" value="ATPase domain of HSP90 chaperone/DNA topoisomerase II/histidine kinase"/>
    <property type="match status" value="1"/>
</dbReference>
<sequence>MLDSKLFLNLLIVISYIIELWSCKKVFDYTNEKKYSNIRINLIMTLIIIFMIFLLQIDINPNIRIIIGIILTFIFYIINYDTSIIIAIITTLIYWLILLMVDELSMIILIWISSLDNMDMLIFNGSYRLQSIVLGKSILILMLFLYKLIKFKIKLHKKDSLYLKIPIIPNIILFFVVFKYIFKFSELKLISTNEILYILILLFLSGLSTILVIRKIRSNSILLSQKDMVQNNLKMQYKYYMSIKENQDKIRQLHHDMKNHIICMRKLNQNGYDNEKYIESLDKKIKSYENKFDTGNILLDIILIEKKQICDNKNIKFSSSINFTMCDFIDLEDICSIFSNILDNSIEACSKINENNKFIFIEGKVVEKFFIIKVENSKVNKINIKNNKFITDKNNKSSHGLGISSIKNSVKKYNGETVIHYTDDRFIIKILIPLIIYKD</sequence>
<dbReference type="EMBL" id="AB604032">
    <property type="protein sequence ID" value="BAK40987.1"/>
    <property type="molecule type" value="Genomic_DNA"/>
</dbReference>
<evidence type="ECO:0000313" key="3">
    <source>
        <dbReference type="EMBL" id="BAK40987.1"/>
    </source>
</evidence>
<dbReference type="GO" id="GO:0042802">
    <property type="term" value="F:identical protein binding"/>
    <property type="evidence" value="ECO:0007669"/>
    <property type="project" value="TreeGrafter"/>
</dbReference>
<dbReference type="Pfam" id="PF14501">
    <property type="entry name" value="HATPase_c_5"/>
    <property type="match status" value="1"/>
</dbReference>
<feature type="transmembrane region" description="Helical" evidence="1">
    <location>
        <begin position="161"/>
        <end position="182"/>
    </location>
</feature>
<proteinExistence type="predicted"/>
<dbReference type="InterPro" id="IPR036890">
    <property type="entry name" value="HATPase_C_sf"/>
</dbReference>
<accession>F7J0E6</accession>
<feature type="transmembrane region" description="Helical" evidence="1">
    <location>
        <begin position="92"/>
        <end position="112"/>
    </location>
</feature>
<evidence type="ECO:0000259" key="2">
    <source>
        <dbReference type="Pfam" id="PF14501"/>
    </source>
</evidence>
<dbReference type="CDD" id="cd16935">
    <property type="entry name" value="HATPase_AgrC-ComD-like"/>
    <property type="match status" value="1"/>
</dbReference>
<keyword evidence="3" id="KW-0614">Plasmid</keyword>
<geneLocation type="plasmid" evidence="3">
    <name>pCPPB-1</name>
</geneLocation>
<dbReference type="Gene3D" id="3.30.565.10">
    <property type="entry name" value="Histidine kinase-like ATPase, C-terminal domain"/>
    <property type="match status" value="1"/>
</dbReference>
<reference evidence="3" key="1">
    <citation type="journal article" date="2011" name="PLoS ONE">
        <title>Identification of novel Clostridium perfringens type E strains that carry an iota toxin plasmid with a functional enterotoxin gene.</title>
        <authorList>
            <person name="Miyamoto K."/>
            <person name="Yumine N."/>
            <person name="Mimura K."/>
            <person name="Nagahama M."/>
            <person name="Li J."/>
            <person name="McClane B.A."/>
            <person name="Akimoto S."/>
        </authorList>
    </citation>
    <scope>NUCLEOTIDE SEQUENCE</scope>
    <source>
        <strain evidence="3">PB-1</strain>
        <plasmid evidence="3">pCPPB-1</plasmid>
    </source>
</reference>
<organism evidence="3">
    <name type="scientific">Clostridium perfringens</name>
    <dbReference type="NCBI Taxonomy" id="1502"/>
    <lineage>
        <taxon>Bacteria</taxon>
        <taxon>Bacillati</taxon>
        <taxon>Bacillota</taxon>
        <taxon>Clostridia</taxon>
        <taxon>Eubacteriales</taxon>
        <taxon>Clostridiaceae</taxon>
        <taxon>Clostridium</taxon>
    </lineage>
</organism>
<feature type="domain" description="Sensor histidine kinase NatK-like C-terminal" evidence="2">
    <location>
        <begin position="331"/>
        <end position="433"/>
    </location>
</feature>
<feature type="transmembrane region" description="Helical" evidence="1">
    <location>
        <begin position="39"/>
        <end position="57"/>
    </location>
</feature>
<keyword evidence="1" id="KW-1133">Transmembrane helix</keyword>
<feature type="transmembrane region" description="Helical" evidence="1">
    <location>
        <begin position="63"/>
        <end position="80"/>
    </location>
</feature>
<protein>
    <submittedName>
        <fullName evidence="3">Putative VirS protein</fullName>
    </submittedName>
</protein>
<dbReference type="InterPro" id="IPR032834">
    <property type="entry name" value="NatK-like_C"/>
</dbReference>
<keyword evidence="1" id="KW-0472">Membrane</keyword>
<dbReference type="PANTHER" id="PTHR40448:SF1">
    <property type="entry name" value="TWO-COMPONENT SENSOR HISTIDINE KINASE"/>
    <property type="match status" value="1"/>
</dbReference>
<evidence type="ECO:0000256" key="1">
    <source>
        <dbReference type="SAM" id="Phobius"/>
    </source>
</evidence>